<dbReference type="Gene3D" id="1.10.510.10">
    <property type="entry name" value="Transferase(Phosphotransferase) domain 1"/>
    <property type="match status" value="1"/>
</dbReference>
<organism evidence="10 11">
    <name type="scientific">Adiantum capillus-veneris</name>
    <name type="common">Maidenhair fern</name>
    <dbReference type="NCBI Taxonomy" id="13818"/>
    <lineage>
        <taxon>Eukaryota</taxon>
        <taxon>Viridiplantae</taxon>
        <taxon>Streptophyta</taxon>
        <taxon>Embryophyta</taxon>
        <taxon>Tracheophyta</taxon>
        <taxon>Polypodiopsida</taxon>
        <taxon>Polypodiidae</taxon>
        <taxon>Polypodiales</taxon>
        <taxon>Pteridineae</taxon>
        <taxon>Pteridaceae</taxon>
        <taxon>Vittarioideae</taxon>
        <taxon>Adiantum</taxon>
    </lineage>
</organism>
<comment type="similarity">
    <text evidence="7">Belongs to the protein kinase superfamily.</text>
</comment>
<dbReference type="InterPro" id="IPR000719">
    <property type="entry name" value="Prot_kinase_dom"/>
</dbReference>
<evidence type="ECO:0000256" key="5">
    <source>
        <dbReference type="ARBA" id="ARBA00022840"/>
    </source>
</evidence>
<dbReference type="GO" id="GO:0005524">
    <property type="term" value="F:ATP binding"/>
    <property type="evidence" value="ECO:0007669"/>
    <property type="project" value="UniProtKB-UniRule"/>
</dbReference>
<keyword evidence="1 7" id="KW-0723">Serine/threonine-protein kinase</keyword>
<dbReference type="SMART" id="SM00220">
    <property type="entry name" value="S_TKc"/>
    <property type="match status" value="1"/>
</dbReference>
<dbReference type="InterPro" id="IPR008271">
    <property type="entry name" value="Ser/Thr_kinase_AS"/>
</dbReference>
<feature type="region of interest" description="Disordered" evidence="8">
    <location>
        <begin position="1"/>
        <end position="21"/>
    </location>
</feature>
<evidence type="ECO:0000259" key="9">
    <source>
        <dbReference type="PROSITE" id="PS50011"/>
    </source>
</evidence>
<feature type="binding site" evidence="6">
    <location>
        <position position="63"/>
    </location>
    <ligand>
        <name>ATP</name>
        <dbReference type="ChEBI" id="CHEBI:30616"/>
    </ligand>
</feature>
<dbReference type="PROSITE" id="PS00108">
    <property type="entry name" value="PROTEIN_KINASE_ST"/>
    <property type="match status" value="1"/>
</dbReference>
<dbReference type="InterPro" id="IPR011009">
    <property type="entry name" value="Kinase-like_dom_sf"/>
</dbReference>
<dbReference type="InterPro" id="IPR017441">
    <property type="entry name" value="Protein_kinase_ATP_BS"/>
</dbReference>
<keyword evidence="4" id="KW-0418">Kinase</keyword>
<keyword evidence="5 6" id="KW-0067">ATP-binding</keyword>
<evidence type="ECO:0000256" key="2">
    <source>
        <dbReference type="ARBA" id="ARBA00022679"/>
    </source>
</evidence>
<dbReference type="GO" id="GO:0004674">
    <property type="term" value="F:protein serine/threonine kinase activity"/>
    <property type="evidence" value="ECO:0007669"/>
    <property type="project" value="UniProtKB-KW"/>
</dbReference>
<dbReference type="OrthoDB" id="40902at2759"/>
<protein>
    <recommendedName>
        <fullName evidence="9">Protein kinase domain-containing protein</fullName>
    </recommendedName>
</protein>
<evidence type="ECO:0000313" key="10">
    <source>
        <dbReference type="EMBL" id="KAI5061200.1"/>
    </source>
</evidence>
<dbReference type="Gene3D" id="3.30.200.20">
    <property type="entry name" value="Phosphorylase Kinase, domain 1"/>
    <property type="match status" value="2"/>
</dbReference>
<dbReference type="CDD" id="cd05117">
    <property type="entry name" value="STKc_CAMK"/>
    <property type="match status" value="1"/>
</dbReference>
<reference evidence="10" key="1">
    <citation type="submission" date="2021-01" db="EMBL/GenBank/DDBJ databases">
        <title>Adiantum capillus-veneris genome.</title>
        <authorList>
            <person name="Fang Y."/>
            <person name="Liao Q."/>
        </authorList>
    </citation>
    <scope>NUCLEOTIDE SEQUENCE</scope>
    <source>
        <strain evidence="10">H3</strain>
        <tissue evidence="10">Leaf</tissue>
    </source>
</reference>
<keyword evidence="3 6" id="KW-0547">Nucleotide-binding</keyword>
<dbReference type="Proteomes" id="UP000886520">
    <property type="component" value="Chromosome 23"/>
</dbReference>
<evidence type="ECO:0000256" key="1">
    <source>
        <dbReference type="ARBA" id="ARBA00022527"/>
    </source>
</evidence>
<feature type="domain" description="Protein kinase" evidence="9">
    <location>
        <begin position="34"/>
        <end position="321"/>
    </location>
</feature>
<dbReference type="InterPro" id="IPR050205">
    <property type="entry name" value="CDPK_Ser/Thr_kinases"/>
</dbReference>
<dbReference type="SUPFAM" id="SSF56112">
    <property type="entry name" value="Protein kinase-like (PK-like)"/>
    <property type="match status" value="1"/>
</dbReference>
<keyword evidence="2" id="KW-0808">Transferase</keyword>
<evidence type="ECO:0000256" key="6">
    <source>
        <dbReference type="PROSITE-ProRule" id="PRU10141"/>
    </source>
</evidence>
<dbReference type="EMBL" id="JABFUD020000023">
    <property type="protein sequence ID" value="KAI5061200.1"/>
    <property type="molecule type" value="Genomic_DNA"/>
</dbReference>
<gene>
    <name evidence="10" type="ORF">GOP47_0023705</name>
</gene>
<sequence>MHTHNSPPAPHPPTENPFTPILPFTTPSDLASLYELGSELGRGQFGIIRSCKHQSLGTIFACKSISKLGIRCSRDIENVIREVLLMKKLSKSADSLQACPTIFSATDRTSHRSFTSAAPACGIVGLHDVVEDSRFVHLIMDICQGGDLFDRIVKRKCYPEAQAASLLKSLLETLQLCHSMGVMHRDLKPENILFFDESDASPIKLADFGLALEFTPGQKVSGMAGSTFYMAPEMLRGEEYTEQIDMWSAGVILYVLLSGVPPFWEATEQETLKAIQEGDLSFPPDPWAGISSSAKDLIIHIICADAEARLSPAQALKHPWILQHAKKARQGHRLCTALRHKW</sequence>
<evidence type="ECO:0000256" key="8">
    <source>
        <dbReference type="SAM" id="MobiDB-lite"/>
    </source>
</evidence>
<accession>A0A9D4U511</accession>
<dbReference type="PANTHER" id="PTHR24349">
    <property type="entry name" value="SERINE/THREONINE-PROTEIN KINASE"/>
    <property type="match status" value="1"/>
</dbReference>
<dbReference type="PROSITE" id="PS00107">
    <property type="entry name" value="PROTEIN_KINASE_ATP"/>
    <property type="match status" value="1"/>
</dbReference>
<comment type="caution">
    <text evidence="10">The sequence shown here is derived from an EMBL/GenBank/DDBJ whole genome shotgun (WGS) entry which is preliminary data.</text>
</comment>
<evidence type="ECO:0000256" key="3">
    <source>
        <dbReference type="ARBA" id="ARBA00022741"/>
    </source>
</evidence>
<dbReference type="Pfam" id="PF00069">
    <property type="entry name" value="Pkinase"/>
    <property type="match status" value="1"/>
</dbReference>
<dbReference type="AlphaFoldDB" id="A0A9D4U511"/>
<evidence type="ECO:0000313" key="11">
    <source>
        <dbReference type="Proteomes" id="UP000886520"/>
    </source>
</evidence>
<keyword evidence="11" id="KW-1185">Reference proteome</keyword>
<proteinExistence type="inferred from homology"/>
<dbReference type="PROSITE" id="PS50011">
    <property type="entry name" value="PROTEIN_KINASE_DOM"/>
    <property type="match status" value="1"/>
</dbReference>
<evidence type="ECO:0000256" key="7">
    <source>
        <dbReference type="RuleBase" id="RU000304"/>
    </source>
</evidence>
<name>A0A9D4U511_ADICA</name>
<evidence type="ECO:0000256" key="4">
    <source>
        <dbReference type="ARBA" id="ARBA00022777"/>
    </source>
</evidence>